<proteinExistence type="predicted"/>
<organism evidence="2 4">
    <name type="scientific">Methanobacterium formicicum</name>
    <dbReference type="NCBI Taxonomy" id="2162"/>
    <lineage>
        <taxon>Archaea</taxon>
        <taxon>Methanobacteriati</taxon>
        <taxon>Methanobacteriota</taxon>
        <taxon>Methanomada group</taxon>
        <taxon>Methanobacteria</taxon>
        <taxon>Methanobacteriales</taxon>
        <taxon>Methanobacteriaceae</taxon>
        <taxon>Methanobacterium</taxon>
    </lineage>
</organism>
<keyword evidence="1" id="KW-1133">Transmembrane helix</keyword>
<dbReference type="OrthoDB" id="71111at2157"/>
<reference evidence="2" key="1">
    <citation type="submission" date="2013-12" db="EMBL/GenBank/DDBJ databases">
        <title>The complete genome sequence of Methanobacterium sp. BRM9.</title>
        <authorList>
            <consortium name="Pastoral Greenhouse Gas Research Consortium"/>
            <person name="Kelly W.J."/>
            <person name="Leahy S.C."/>
            <person name="Perry R."/>
            <person name="Li D."/>
            <person name="Altermann E."/>
            <person name="Lambie S.C."/>
            <person name="Attwood G.T."/>
        </authorList>
    </citation>
    <scope>NUCLEOTIDE SEQUENCE [LARGE SCALE GENOMIC DNA]</scope>
    <source>
        <strain evidence="2">BRM9</strain>
    </source>
</reference>
<dbReference type="RefSeq" id="WP_048084395.1">
    <property type="nucleotide sequence ID" value="NZ_CP006933.1"/>
</dbReference>
<keyword evidence="1" id="KW-0472">Membrane</keyword>
<dbReference type="Proteomes" id="UP000029661">
    <property type="component" value="Chromosome"/>
</dbReference>
<dbReference type="STRING" id="2162.BRM9_0095"/>
<accession>A0A089Z815</accession>
<dbReference type="Proteomes" id="UP000062768">
    <property type="component" value="Chromosome I"/>
</dbReference>
<evidence type="ECO:0000313" key="5">
    <source>
        <dbReference type="Proteomes" id="UP000062768"/>
    </source>
</evidence>
<name>A0A089Z815_METFO</name>
<sequence length="142" mass="15606">MDDKGLAYTLDAVLALIPVIIVIFGVSNFMASVEPAHPLHSSQNAQDILELMSYSEVNHISLLEKISLILSSGNNSRASITDAQKIASSFLDEKLAGNDYLLTEENQLRGEILAGKMDLKKEDNLATASRNCGNYTFRIYIK</sequence>
<evidence type="ECO:0000313" key="3">
    <source>
        <dbReference type="EMBL" id="CEL23715.1"/>
    </source>
</evidence>
<dbReference type="AlphaFoldDB" id="A0A089Z815"/>
<keyword evidence="1" id="KW-0812">Transmembrane</keyword>
<dbReference type="PATRIC" id="fig|2162.10.peg.59"/>
<evidence type="ECO:0000313" key="4">
    <source>
        <dbReference type="Proteomes" id="UP000029661"/>
    </source>
</evidence>
<keyword evidence="5" id="KW-1185">Reference proteome</keyword>
<protein>
    <submittedName>
        <fullName evidence="3">Putative membrane protein</fullName>
    </submittedName>
</protein>
<dbReference type="EMBL" id="LN734822">
    <property type="protein sequence ID" value="CEL23715.1"/>
    <property type="molecule type" value="Genomic_DNA"/>
</dbReference>
<evidence type="ECO:0000256" key="1">
    <source>
        <dbReference type="SAM" id="Phobius"/>
    </source>
</evidence>
<gene>
    <name evidence="2" type="ORF">BRM9_0095</name>
    <name evidence="3" type="ORF">MB9_0059</name>
</gene>
<evidence type="ECO:0000313" key="2">
    <source>
        <dbReference type="EMBL" id="AIS30926.1"/>
    </source>
</evidence>
<dbReference type="KEGG" id="mfc:BRM9_0095"/>
<reference evidence="3" key="2">
    <citation type="submission" date="2014-09" db="EMBL/GenBank/DDBJ databases">
        <authorList>
            <person name="Bishop-Lilly K.A."/>
            <person name="Broomall S.M."/>
            <person name="Chain P.S."/>
            <person name="Chertkov O."/>
            <person name="Coyne S.R."/>
            <person name="Daligault H.E."/>
            <person name="Davenport K.W."/>
            <person name="Erkkila T."/>
            <person name="Frey K.G."/>
            <person name="Gibbons H.S."/>
            <person name="Gu W."/>
            <person name="Jaissle J."/>
            <person name="Johnson S.L."/>
            <person name="Koroleva G.I."/>
            <person name="Ladner J.T."/>
            <person name="Lo C.-C."/>
            <person name="Minogue T.D."/>
            <person name="Munk C."/>
            <person name="Palacios G.F."/>
            <person name="Redden C.L."/>
            <person name="Rosenzweig C.N."/>
            <person name="Scholz M.B."/>
            <person name="Teshima H."/>
            <person name="Xu Y."/>
        </authorList>
    </citation>
    <scope>NUCLEOTIDE SEQUENCE</scope>
    <source>
        <strain evidence="3">Mb9</strain>
    </source>
</reference>
<dbReference type="EMBL" id="CP006933">
    <property type="protein sequence ID" value="AIS30926.1"/>
    <property type="molecule type" value="Genomic_DNA"/>
</dbReference>
<feature type="transmembrane region" description="Helical" evidence="1">
    <location>
        <begin position="12"/>
        <end position="31"/>
    </location>
</feature>
<dbReference type="GeneID" id="26738330"/>